<evidence type="ECO:0000256" key="6">
    <source>
        <dbReference type="HAMAP-Rule" id="MF_01518"/>
    </source>
</evidence>
<proteinExistence type="inferred from homology"/>
<evidence type="ECO:0000313" key="9">
    <source>
        <dbReference type="EMBL" id="TWF52119.1"/>
    </source>
</evidence>
<dbReference type="PANTHER" id="PTHR11113:SF2">
    <property type="entry name" value="ADENINE DEAMINASE"/>
    <property type="match status" value="1"/>
</dbReference>
<dbReference type="PANTHER" id="PTHR11113">
    <property type="entry name" value="N-ACETYLGLUCOSAMINE-6-PHOSPHATE DEACETYLASE"/>
    <property type="match status" value="1"/>
</dbReference>
<dbReference type="GO" id="GO:0006146">
    <property type="term" value="P:adenine catabolic process"/>
    <property type="evidence" value="ECO:0007669"/>
    <property type="project" value="InterPro"/>
</dbReference>
<evidence type="ECO:0000256" key="4">
    <source>
        <dbReference type="ARBA" id="ARBA00023211"/>
    </source>
</evidence>
<dbReference type="SUPFAM" id="SSF51338">
    <property type="entry name" value="Composite domain of metallo-dependent hydrolases"/>
    <property type="match status" value="1"/>
</dbReference>
<dbReference type="AlphaFoldDB" id="A0A561QP61"/>
<dbReference type="InterPro" id="IPR006679">
    <property type="entry name" value="Adenine_deam"/>
</dbReference>
<dbReference type="EC" id="3.5.4.2" evidence="2 6"/>
<dbReference type="RefSeq" id="WP_246690843.1">
    <property type="nucleotide sequence ID" value="NZ_VIWP01000005.1"/>
</dbReference>
<comment type="cofactor">
    <cofactor evidence="6">
        <name>Mn(2+)</name>
        <dbReference type="ChEBI" id="CHEBI:29035"/>
    </cofactor>
</comment>
<dbReference type="InterPro" id="IPR032466">
    <property type="entry name" value="Metal_Hydrolase"/>
</dbReference>
<protein>
    <recommendedName>
        <fullName evidence="2 6">Adenine deaminase</fullName>
        <shortName evidence="6">Adenase</shortName>
        <shortName evidence="6">Adenine aminase</shortName>
        <ecNumber evidence="2 6">3.5.4.2</ecNumber>
    </recommendedName>
</protein>
<keyword evidence="3 6" id="KW-0378">Hydrolase</keyword>
<dbReference type="Gene3D" id="3.20.20.140">
    <property type="entry name" value="Metal-dependent hydrolases"/>
    <property type="match status" value="1"/>
</dbReference>
<dbReference type="GO" id="GO:0000034">
    <property type="term" value="F:adenine deaminase activity"/>
    <property type="evidence" value="ECO:0007669"/>
    <property type="project" value="UniProtKB-UniRule"/>
</dbReference>
<dbReference type="Pfam" id="PF01979">
    <property type="entry name" value="Amidohydro_1"/>
    <property type="match status" value="1"/>
</dbReference>
<evidence type="ECO:0000259" key="8">
    <source>
        <dbReference type="Pfam" id="PF13382"/>
    </source>
</evidence>
<keyword evidence="10" id="KW-1185">Reference proteome</keyword>
<sequence>MKTIIWDVNRFNDQVLRDRAVAAARGDAPFDILISGGTLVDMVTGEQRPADIGLVGPLIASVHECGSRSDAGQVIDATGAFISPGLIDTHMHIESSMVTPATYAAEVLARGVTTIVWDPHEFGNVHGVDGVCWAAEAVKHLPLRTIVLVPSSVPSAPGLEVAGADFDAEKVEEMLLWPKVGGLAEVMDMRGIINRDPRMSAIMQVALTSEKLICGHARGLAGADLNAFMTAGVTSDHELTSGDDLMQKLRAGLTIELRGSHDHLLPEFVEALNALGHLPQTVTLCTDDVFPDDLVNGGGLDDVVRRLVRYGMKPEWALRAATLNAAGRLGRADLGLIAAGRRADIAIFEDLSDFRARHVLVSGMPVARQGEILIEIPREDAGPLTGSIKLQPLMPADFRLVSEAKKVRIATIDRPRFTQWGETDADVVDGFVVPPGGTALIAVTHRHGRADSRTRLGFLTGWGTWRGAFATSLAHDSHNLTVFGGNPEDMAVAANAVIAAGGGMAVAIDGKVAEMLPLPLSGLVSDAPLRQVAEGFQKIRAAMDRVADWQPPYLIFKACFGATLACNAGPHQTDRGIADVSTGTLLETPILKILA</sequence>
<feature type="domain" description="Amidohydrolase-related" evidence="7">
    <location>
        <begin position="81"/>
        <end position="363"/>
    </location>
</feature>
<dbReference type="EMBL" id="VIWP01000005">
    <property type="protein sequence ID" value="TWF52119.1"/>
    <property type="molecule type" value="Genomic_DNA"/>
</dbReference>
<evidence type="ECO:0000256" key="3">
    <source>
        <dbReference type="ARBA" id="ARBA00022801"/>
    </source>
</evidence>
<evidence type="ECO:0000256" key="2">
    <source>
        <dbReference type="ARBA" id="ARBA00012782"/>
    </source>
</evidence>
<dbReference type="HAMAP" id="MF_01518">
    <property type="entry name" value="Adenine_deamin"/>
    <property type="match status" value="1"/>
</dbReference>
<dbReference type="Proteomes" id="UP000320653">
    <property type="component" value="Unassembled WGS sequence"/>
</dbReference>
<dbReference type="InterPro" id="IPR006680">
    <property type="entry name" value="Amidohydro-rel"/>
</dbReference>
<dbReference type="InterPro" id="IPR011059">
    <property type="entry name" value="Metal-dep_hydrolase_composite"/>
</dbReference>
<feature type="domain" description="Adenine deaminase C-terminal" evidence="8">
    <location>
        <begin position="417"/>
        <end position="582"/>
    </location>
</feature>
<evidence type="ECO:0000259" key="7">
    <source>
        <dbReference type="Pfam" id="PF01979"/>
    </source>
</evidence>
<comment type="caution">
    <text evidence="9">The sequence shown here is derived from an EMBL/GenBank/DDBJ whole genome shotgun (WGS) entry which is preliminary data.</text>
</comment>
<organism evidence="9 10">
    <name type="scientific">Neorhizobium alkalisoli</name>
    <dbReference type="NCBI Taxonomy" id="528178"/>
    <lineage>
        <taxon>Bacteria</taxon>
        <taxon>Pseudomonadati</taxon>
        <taxon>Pseudomonadota</taxon>
        <taxon>Alphaproteobacteria</taxon>
        <taxon>Hyphomicrobiales</taxon>
        <taxon>Rhizobiaceae</taxon>
        <taxon>Rhizobium/Agrobacterium group</taxon>
        <taxon>Neorhizobium</taxon>
    </lineage>
</organism>
<evidence type="ECO:0000313" key="10">
    <source>
        <dbReference type="Proteomes" id="UP000320653"/>
    </source>
</evidence>
<evidence type="ECO:0000256" key="1">
    <source>
        <dbReference type="ARBA" id="ARBA00006773"/>
    </source>
</evidence>
<comment type="similarity">
    <text evidence="1 6">Belongs to the metallo-dependent hydrolases superfamily. Adenine deaminase family.</text>
</comment>
<reference evidence="9 10" key="1">
    <citation type="submission" date="2019-06" db="EMBL/GenBank/DDBJ databases">
        <title>Sorghum-associated microbial communities from plants grown in Nebraska, USA.</title>
        <authorList>
            <person name="Schachtman D."/>
        </authorList>
    </citation>
    <scope>NUCLEOTIDE SEQUENCE [LARGE SCALE GENOMIC DNA]</scope>
    <source>
        <strain evidence="9 10">1225</strain>
    </source>
</reference>
<dbReference type="Pfam" id="PF13382">
    <property type="entry name" value="Adenine_deam_C"/>
    <property type="match status" value="1"/>
</dbReference>
<gene>
    <name evidence="6" type="primary">ade</name>
    <name evidence="9" type="ORF">FHW37_105218</name>
</gene>
<comment type="catalytic activity">
    <reaction evidence="5 6">
        <text>adenine + H2O + H(+) = hypoxanthine + NH4(+)</text>
        <dbReference type="Rhea" id="RHEA:23688"/>
        <dbReference type="ChEBI" id="CHEBI:15377"/>
        <dbReference type="ChEBI" id="CHEBI:15378"/>
        <dbReference type="ChEBI" id="CHEBI:16708"/>
        <dbReference type="ChEBI" id="CHEBI:17368"/>
        <dbReference type="ChEBI" id="CHEBI:28938"/>
        <dbReference type="EC" id="3.5.4.2"/>
    </reaction>
</comment>
<dbReference type="SUPFAM" id="SSF51556">
    <property type="entry name" value="Metallo-dependent hydrolases"/>
    <property type="match status" value="1"/>
</dbReference>
<dbReference type="InterPro" id="IPR026912">
    <property type="entry name" value="Adenine_deam_C"/>
</dbReference>
<keyword evidence="4 6" id="KW-0464">Manganese</keyword>
<evidence type="ECO:0000256" key="5">
    <source>
        <dbReference type="ARBA" id="ARBA00047720"/>
    </source>
</evidence>
<dbReference type="Gene3D" id="2.30.40.10">
    <property type="entry name" value="Urease, subunit C, domain 1"/>
    <property type="match status" value="1"/>
</dbReference>
<accession>A0A561QP61</accession>
<name>A0A561QP61_9HYPH</name>